<dbReference type="EMBL" id="UGKQ01000007">
    <property type="protein sequence ID" value="STS82371.1"/>
    <property type="molecule type" value="Genomic_DNA"/>
</dbReference>
<accession>A0A330VR03</accession>
<dbReference type="EMBL" id="UGKQ01000004">
    <property type="protein sequence ID" value="STS78653.1"/>
    <property type="molecule type" value="Genomic_DNA"/>
</dbReference>
<dbReference type="Proteomes" id="UP000254938">
    <property type="component" value="Unassembled WGS sequence"/>
</dbReference>
<evidence type="ECO:0000313" key="2">
    <source>
        <dbReference type="EMBL" id="STS82371.1"/>
    </source>
</evidence>
<protein>
    <submittedName>
        <fullName evidence="1">Uncharacterized protein</fullName>
    </submittedName>
</protein>
<reference evidence="1 3" key="1">
    <citation type="submission" date="2018-06" db="EMBL/GenBank/DDBJ databases">
        <authorList>
            <consortium name="Pathogen Informatics"/>
            <person name="Doyle S."/>
        </authorList>
    </citation>
    <scope>NUCLEOTIDE SEQUENCE [LARGE SCALE GENOMIC DNA]</scope>
    <source>
        <strain evidence="1 3">NCTC9140</strain>
    </source>
</reference>
<name>A0A330VR03_KLEPN</name>
<proteinExistence type="predicted"/>
<gene>
    <name evidence="1" type="ORF">NCTC9140_00287</name>
    <name evidence="2" type="ORF">NCTC9140_04121</name>
</gene>
<evidence type="ECO:0000313" key="1">
    <source>
        <dbReference type="EMBL" id="STS78653.1"/>
    </source>
</evidence>
<sequence>MSFIIDRNAYKTALLYAANGHEIIAGLYLRKAYGR</sequence>
<organism evidence="1 3">
    <name type="scientific">Klebsiella pneumoniae</name>
    <dbReference type="NCBI Taxonomy" id="573"/>
    <lineage>
        <taxon>Bacteria</taxon>
        <taxon>Pseudomonadati</taxon>
        <taxon>Pseudomonadota</taxon>
        <taxon>Gammaproteobacteria</taxon>
        <taxon>Enterobacterales</taxon>
        <taxon>Enterobacteriaceae</taxon>
        <taxon>Klebsiella/Raoultella group</taxon>
        <taxon>Klebsiella</taxon>
        <taxon>Klebsiella pneumoniae complex</taxon>
    </lineage>
</organism>
<dbReference type="AlphaFoldDB" id="A0A330VR03"/>
<evidence type="ECO:0000313" key="3">
    <source>
        <dbReference type="Proteomes" id="UP000254938"/>
    </source>
</evidence>